<dbReference type="OrthoDB" id="9803751at2"/>
<keyword evidence="2" id="KW-1133">Transmembrane helix</keyword>
<feature type="transmembrane region" description="Helical" evidence="2">
    <location>
        <begin position="51"/>
        <end position="76"/>
    </location>
</feature>
<dbReference type="InterPro" id="IPR017850">
    <property type="entry name" value="Alkaline_phosphatase_core_sf"/>
</dbReference>
<comment type="similarity">
    <text evidence="1">Belongs to the sulfatase family.</text>
</comment>
<feature type="domain" description="Sulfatase N-terminal" evidence="3">
    <location>
        <begin position="202"/>
        <end position="465"/>
    </location>
</feature>
<dbReference type="SUPFAM" id="SSF53649">
    <property type="entry name" value="Alkaline phosphatase-like"/>
    <property type="match status" value="1"/>
</dbReference>
<keyword evidence="5" id="KW-1185">Reference proteome</keyword>
<proteinExistence type="inferred from homology"/>
<keyword evidence="2" id="KW-0812">Transmembrane</keyword>
<dbReference type="Gene3D" id="3.40.720.10">
    <property type="entry name" value="Alkaline Phosphatase, subunit A"/>
    <property type="match status" value="1"/>
</dbReference>
<dbReference type="Proteomes" id="UP000242999">
    <property type="component" value="Unassembled WGS sequence"/>
</dbReference>
<accession>A0A1H6QBP3</accession>
<dbReference type="Pfam" id="PF00884">
    <property type="entry name" value="Sulfatase"/>
    <property type="match status" value="1"/>
</dbReference>
<feature type="transmembrane region" description="Helical" evidence="2">
    <location>
        <begin position="88"/>
        <end position="108"/>
    </location>
</feature>
<name>A0A1H6QBP3_9GAMM</name>
<reference evidence="5" key="1">
    <citation type="submission" date="2016-10" db="EMBL/GenBank/DDBJ databases">
        <authorList>
            <person name="Varghese N."/>
            <person name="Submissions S."/>
        </authorList>
    </citation>
    <scope>NUCLEOTIDE SEQUENCE [LARGE SCALE GENOMIC DNA]</scope>
    <source>
        <strain evidence="5">DSM 7165</strain>
    </source>
</reference>
<dbReference type="PANTHER" id="PTHR42693:SF33">
    <property type="entry name" value="ARYLSULFATASE"/>
    <property type="match status" value="1"/>
</dbReference>
<sequence length="680" mass="77940">MLRFGICLLSVLAFQLFELIPLYEMADTKVALRATDTISRFLATYQTHPKLILSILPTLLIYIASLLWFSLLLHSGSKLLIPPKKSKLVYITYNLGFIFFAIFGLHLFNTINFPNSLAIDISSLNYFQSLHQGYQEAITLGIIVFVVLLIIKILAKFSAAPKTTLTFLLCLLLPVGFSFNENYQGKQLAQLELGYKTHPTQPNIILIGLDAVRGDLLAQADFTQQYLPFFWQQSQAGAHFTDAWSLIGRTYPSWTSVLQGRYPLNTGTRYNLPQQEPECVMATWLNRQGYKSIYFSDEKRFSHIRQTCGFHHVWGAPIDALDFVVFTLADHALLNLLTLWPQTFHQFLPYTLANRGAAATYNPLDFNQLIKAKIAQEIMHTPKQPIFIGMHFTLPHWPWHWRTSPRGLSTTDLYLRSLQVLEHQVQDMLNHFKQLGLLENTIVVFLSDHGEAFSEPLYYPNQHSRLLSQYSDEFQGHGSDLGSINQLRILLNWRYFGDNAWIHNQIQQANTQTRATLIDIFPSLAYLIQQNPPHFLDGINLFAQEQTARDIFLETGFTPEAMRALHLDVAKVLQTSIDRFIIQADGTLAMDDAYKPLVIETKQRGILTGDWLLISHARRGWQLVNVTEETNLGWLDLHSLPENAPDLNFLSELRTRLCHFYGEECTYLAPFMHQAHQRAP</sequence>
<evidence type="ECO:0000256" key="2">
    <source>
        <dbReference type="SAM" id="Phobius"/>
    </source>
</evidence>
<dbReference type="AlphaFoldDB" id="A0A1H6QBP3"/>
<organism evidence="4 5">
    <name type="scientific">Allopseudospirillum japonicum</name>
    <dbReference type="NCBI Taxonomy" id="64971"/>
    <lineage>
        <taxon>Bacteria</taxon>
        <taxon>Pseudomonadati</taxon>
        <taxon>Pseudomonadota</taxon>
        <taxon>Gammaproteobacteria</taxon>
        <taxon>Oceanospirillales</taxon>
        <taxon>Oceanospirillaceae</taxon>
        <taxon>Allopseudospirillum</taxon>
    </lineage>
</organism>
<feature type="transmembrane region" description="Helical" evidence="2">
    <location>
        <begin position="137"/>
        <end position="155"/>
    </location>
</feature>
<protein>
    <submittedName>
        <fullName evidence="4">Arylsulfatase A</fullName>
    </submittedName>
</protein>
<dbReference type="InterPro" id="IPR000917">
    <property type="entry name" value="Sulfatase_N"/>
</dbReference>
<keyword evidence="2" id="KW-0472">Membrane</keyword>
<dbReference type="PANTHER" id="PTHR42693">
    <property type="entry name" value="ARYLSULFATASE FAMILY MEMBER"/>
    <property type="match status" value="1"/>
</dbReference>
<evidence type="ECO:0000259" key="3">
    <source>
        <dbReference type="Pfam" id="PF00884"/>
    </source>
</evidence>
<dbReference type="InterPro" id="IPR050738">
    <property type="entry name" value="Sulfatase"/>
</dbReference>
<dbReference type="RefSeq" id="WP_093308231.1">
    <property type="nucleotide sequence ID" value="NZ_FNYH01000001.1"/>
</dbReference>
<dbReference type="EMBL" id="FNYH01000001">
    <property type="protein sequence ID" value="SEI41173.1"/>
    <property type="molecule type" value="Genomic_DNA"/>
</dbReference>
<evidence type="ECO:0000313" key="4">
    <source>
        <dbReference type="EMBL" id="SEI41173.1"/>
    </source>
</evidence>
<evidence type="ECO:0000313" key="5">
    <source>
        <dbReference type="Proteomes" id="UP000242999"/>
    </source>
</evidence>
<dbReference type="GO" id="GO:0004065">
    <property type="term" value="F:arylsulfatase activity"/>
    <property type="evidence" value="ECO:0007669"/>
    <property type="project" value="TreeGrafter"/>
</dbReference>
<evidence type="ECO:0000256" key="1">
    <source>
        <dbReference type="ARBA" id="ARBA00008779"/>
    </source>
</evidence>
<gene>
    <name evidence="4" type="ORF">SAMN05421831_101363</name>
</gene>
<dbReference type="STRING" id="64971.SAMN05421831_101363"/>